<evidence type="ECO:0000259" key="1">
    <source>
        <dbReference type="PROSITE" id="PS50801"/>
    </source>
</evidence>
<dbReference type="CDD" id="cd07041">
    <property type="entry name" value="STAS_RsbR_RsbS_like"/>
    <property type="match status" value="1"/>
</dbReference>
<sequence length="132" mass="14022">MKVPILRLGRILLTSVLADLVDEQAVQLQSEILALIRDDRADGVVIDISGLDVVDSYIARLLNETASMVRIIGGEAVLTGMQPLVALTLVEMGRETLDMQTALDLEAGVAVLNNLIAAKGQPPTIAAPHVDT</sequence>
<dbReference type="InterPro" id="IPR002645">
    <property type="entry name" value="STAS_dom"/>
</dbReference>
<dbReference type="Pfam" id="PF01740">
    <property type="entry name" value="STAS"/>
    <property type="match status" value="1"/>
</dbReference>
<dbReference type="PROSITE" id="PS50801">
    <property type="entry name" value="STAS"/>
    <property type="match status" value="1"/>
</dbReference>
<dbReference type="InterPro" id="IPR051932">
    <property type="entry name" value="Bact_StressResp_Reg"/>
</dbReference>
<dbReference type="SUPFAM" id="SSF52091">
    <property type="entry name" value="SpoIIaa-like"/>
    <property type="match status" value="1"/>
</dbReference>
<protein>
    <submittedName>
        <fullName evidence="2">STAS domain-containing protein</fullName>
    </submittedName>
</protein>
<proteinExistence type="predicted"/>
<dbReference type="InterPro" id="IPR036513">
    <property type="entry name" value="STAS_dom_sf"/>
</dbReference>
<dbReference type="PANTHER" id="PTHR33745">
    <property type="entry name" value="RSBT ANTAGONIST PROTEIN RSBS-RELATED"/>
    <property type="match status" value="1"/>
</dbReference>
<evidence type="ECO:0000313" key="3">
    <source>
        <dbReference type="Proteomes" id="UP000438991"/>
    </source>
</evidence>
<comment type="caution">
    <text evidence="2">The sequence shown here is derived from an EMBL/GenBank/DDBJ whole genome shotgun (WGS) entry which is preliminary data.</text>
</comment>
<gene>
    <name evidence="2" type="ORF">GJ689_19965</name>
</gene>
<accession>A0A9X5ATK8</accession>
<name>A0A9X5ATK8_9BRAD</name>
<dbReference type="AlphaFoldDB" id="A0A9X5ATK8"/>
<evidence type="ECO:0000313" key="2">
    <source>
        <dbReference type="EMBL" id="MTW18481.1"/>
    </source>
</evidence>
<dbReference type="EMBL" id="WNKV01000017">
    <property type="protein sequence ID" value="MTW18481.1"/>
    <property type="molecule type" value="Genomic_DNA"/>
</dbReference>
<dbReference type="RefSeq" id="WP_155480924.1">
    <property type="nucleotide sequence ID" value="NZ_WNKV01000017.1"/>
</dbReference>
<reference evidence="2 3" key="1">
    <citation type="submission" date="2019-11" db="EMBL/GenBank/DDBJ databases">
        <title>Whole-genome sequence of Rhodoplanes serenus DSM 18633, type strain.</title>
        <authorList>
            <person name="Kyndt J.A."/>
            <person name="Meyer T.E."/>
        </authorList>
    </citation>
    <scope>NUCLEOTIDE SEQUENCE [LARGE SCALE GENOMIC DNA]</scope>
    <source>
        <strain evidence="2 3">DSM 18633</strain>
    </source>
</reference>
<organism evidence="2 3">
    <name type="scientific">Rhodoplanes serenus</name>
    <dbReference type="NCBI Taxonomy" id="200615"/>
    <lineage>
        <taxon>Bacteria</taxon>
        <taxon>Pseudomonadati</taxon>
        <taxon>Pseudomonadota</taxon>
        <taxon>Alphaproteobacteria</taxon>
        <taxon>Hyphomicrobiales</taxon>
        <taxon>Nitrobacteraceae</taxon>
        <taxon>Rhodoplanes</taxon>
    </lineage>
</organism>
<dbReference type="Gene3D" id="3.30.750.24">
    <property type="entry name" value="STAS domain"/>
    <property type="match status" value="1"/>
</dbReference>
<dbReference type="PANTHER" id="PTHR33745:SF1">
    <property type="entry name" value="RSBT ANTAGONIST PROTEIN RSBS"/>
    <property type="match status" value="1"/>
</dbReference>
<feature type="domain" description="STAS" evidence="1">
    <location>
        <begin position="1"/>
        <end position="93"/>
    </location>
</feature>
<dbReference type="Proteomes" id="UP000438991">
    <property type="component" value="Unassembled WGS sequence"/>
</dbReference>